<dbReference type="FunFam" id="3.40.140.20:FF:000002">
    <property type="entry name" value="Bifunctional purine biosynthesis protein PurH"/>
    <property type="match status" value="1"/>
</dbReference>
<dbReference type="PANTHER" id="PTHR11692:SF0">
    <property type="entry name" value="BIFUNCTIONAL PURINE BIOSYNTHESIS PROTEIN ATIC"/>
    <property type="match status" value="1"/>
</dbReference>
<evidence type="ECO:0000313" key="12">
    <source>
        <dbReference type="Proteomes" id="UP000028012"/>
    </source>
</evidence>
<dbReference type="InterPro" id="IPR024051">
    <property type="entry name" value="AICAR_Tfase_dup_dom_sf"/>
</dbReference>
<dbReference type="SMART" id="SM00851">
    <property type="entry name" value="MGS"/>
    <property type="match status" value="1"/>
</dbReference>
<evidence type="ECO:0000256" key="10">
    <source>
        <dbReference type="HAMAP-Rule" id="MF_00139"/>
    </source>
</evidence>
<dbReference type="CDD" id="cd01421">
    <property type="entry name" value="IMPCH"/>
    <property type="match status" value="1"/>
</dbReference>
<comment type="caution">
    <text evidence="11">The sequence shown here is derived from an EMBL/GenBank/DDBJ whole genome shotgun (WGS) entry which is preliminary data.</text>
</comment>
<dbReference type="EC" id="3.5.4.10" evidence="10"/>
<dbReference type="AlphaFoldDB" id="A0A098Q314"/>
<dbReference type="EMBL" id="JPHD02000024">
    <property type="protein sequence ID" value="KGE53386.1"/>
    <property type="molecule type" value="Genomic_DNA"/>
</dbReference>
<evidence type="ECO:0000256" key="3">
    <source>
        <dbReference type="ARBA" id="ARBA00007667"/>
    </source>
</evidence>
<dbReference type="InterPro" id="IPR036914">
    <property type="entry name" value="MGS-like_dom_sf"/>
</dbReference>
<dbReference type="GeneID" id="58001498"/>
<dbReference type="eggNOG" id="COG0138">
    <property type="taxonomic scope" value="Bacteria"/>
</dbReference>
<evidence type="ECO:0000256" key="4">
    <source>
        <dbReference type="ARBA" id="ARBA00022679"/>
    </source>
</evidence>
<comment type="similarity">
    <text evidence="3 10">Belongs to the PurH family.</text>
</comment>
<dbReference type="Gene3D" id="3.40.140.20">
    <property type="match status" value="2"/>
</dbReference>
<dbReference type="STRING" id="325777.GW15_0202510"/>
<dbReference type="SUPFAM" id="SSF52335">
    <property type="entry name" value="Methylglyoxal synthase-like"/>
    <property type="match status" value="1"/>
</dbReference>
<dbReference type="PIRSF" id="PIRSF000414">
    <property type="entry name" value="AICARFT_IMPCHas"/>
    <property type="match status" value="1"/>
</dbReference>
<dbReference type="UniPathway" id="UPA00074">
    <property type="reaction ID" value="UER00133"/>
</dbReference>
<dbReference type="RefSeq" id="WP_042824532.1">
    <property type="nucleotide sequence ID" value="NZ_CP053649.1"/>
</dbReference>
<evidence type="ECO:0000256" key="2">
    <source>
        <dbReference type="ARBA" id="ARBA00004954"/>
    </source>
</evidence>
<proteinExistence type="inferred from homology"/>
<dbReference type="Pfam" id="PF02142">
    <property type="entry name" value="MGS"/>
    <property type="match status" value="1"/>
</dbReference>
<dbReference type="EC" id="2.1.2.3" evidence="10"/>
<evidence type="ECO:0000256" key="1">
    <source>
        <dbReference type="ARBA" id="ARBA00004844"/>
    </source>
</evidence>
<dbReference type="Gene3D" id="3.40.50.1380">
    <property type="entry name" value="Methylglyoxal synthase-like domain"/>
    <property type="match status" value="1"/>
</dbReference>
<dbReference type="InterPro" id="IPR002695">
    <property type="entry name" value="PurH-like"/>
</dbReference>
<keyword evidence="6 10" id="KW-0378">Hydrolase</keyword>
<name>A0A098Q314_9XANT</name>
<reference evidence="11 12" key="1">
    <citation type="submission" date="2014-09" db="EMBL/GenBank/DDBJ databases">
        <title>A draft genome sequence for Xanthomonas axonopodis pv. vasculorum NCPPB 900.</title>
        <authorList>
            <person name="Harrison J."/>
            <person name="Studholme D.J."/>
        </authorList>
    </citation>
    <scope>NUCLEOTIDE SEQUENCE [LARGE SCALE GENOMIC DNA]</scope>
    <source>
        <strain evidence="11 12">NCPPB 900</strain>
    </source>
</reference>
<dbReference type="NCBIfam" id="TIGR00355">
    <property type="entry name" value="purH"/>
    <property type="match status" value="1"/>
</dbReference>
<comment type="catalytic activity">
    <reaction evidence="8 10">
        <text>(6R)-10-formyltetrahydrofolate + 5-amino-1-(5-phospho-beta-D-ribosyl)imidazole-4-carboxamide = 5-formamido-1-(5-phospho-D-ribosyl)imidazole-4-carboxamide + (6S)-5,6,7,8-tetrahydrofolate</text>
        <dbReference type="Rhea" id="RHEA:22192"/>
        <dbReference type="ChEBI" id="CHEBI:57453"/>
        <dbReference type="ChEBI" id="CHEBI:58467"/>
        <dbReference type="ChEBI" id="CHEBI:58475"/>
        <dbReference type="ChEBI" id="CHEBI:195366"/>
        <dbReference type="EC" id="2.1.2.3"/>
    </reaction>
</comment>
<evidence type="ECO:0000313" key="11">
    <source>
        <dbReference type="EMBL" id="KGE53386.1"/>
    </source>
</evidence>
<evidence type="ECO:0000256" key="6">
    <source>
        <dbReference type="ARBA" id="ARBA00022801"/>
    </source>
</evidence>
<dbReference type="SUPFAM" id="SSF53927">
    <property type="entry name" value="Cytidine deaminase-like"/>
    <property type="match status" value="1"/>
</dbReference>
<comment type="domain">
    <text evidence="10">The IMP cyclohydrolase activity resides in the N-terminal region.</text>
</comment>
<dbReference type="GO" id="GO:0004643">
    <property type="term" value="F:phosphoribosylaminoimidazolecarboxamide formyltransferase activity"/>
    <property type="evidence" value="ECO:0007669"/>
    <property type="project" value="UniProtKB-UniRule"/>
</dbReference>
<dbReference type="InterPro" id="IPR016193">
    <property type="entry name" value="Cytidine_deaminase-like"/>
</dbReference>
<evidence type="ECO:0000256" key="5">
    <source>
        <dbReference type="ARBA" id="ARBA00022755"/>
    </source>
</evidence>
<comment type="pathway">
    <text evidence="2 10">Purine metabolism; IMP biosynthesis via de novo pathway; 5-formamido-1-(5-phospho-D-ribosyl)imidazole-4-carboxamide from 5-amino-1-(5-phospho-D-ribosyl)imidazole-4-carboxamide (10-formyl THF route): step 1/1.</text>
</comment>
<sequence>MASDFLPVRRALLSVSDKTGLIDLAHALVARNVELLSTGGTAKAIREAGLPVKDVAELTGFPEMMDGRVKTLHPLVHGGLLGRAGVDEAVMAEHGIVPIDLLVLNLYPFESVTVKADCTLADAVENIDIGGPAMLRSAAKNFARVAVATDPAQYADLLAELEANDGQLSAAKRFALSVAAFNRVAQYDAAISNYLSAVADSAEAVPARSPFPAQINSNFVKVMDLRYGENPHQSGAFYRDLYPVPGTLATFQQLQGKELSYNNLADADAAWECVRQFDAPACVIVKHANPCGVAVGAACGDAYELAYATDPTSAFGGILAFNKTLDAATAKAILDRQFVEVLIAPDYEAGALEYATKKANVRVLKIPHGDGLNNYDTKRIGSGLLMQSADNRSMSLGELSVVTQRAPNEAELGDLLFAWRVAKYVKSNAIVYAKDSRTIGVGAGQMSRVVSAKIAALKAEEAKLTVAGSVMASDAFFPFRDGIDAAAAAGIKAVIQPGGSMRDGEVIAAADEHGIAMVFTGVRHFRH</sequence>
<dbReference type="Proteomes" id="UP000028012">
    <property type="component" value="Unassembled WGS sequence"/>
</dbReference>
<dbReference type="HAMAP" id="MF_00139">
    <property type="entry name" value="PurH"/>
    <property type="match status" value="1"/>
</dbReference>
<dbReference type="GO" id="GO:0003937">
    <property type="term" value="F:IMP cyclohydrolase activity"/>
    <property type="evidence" value="ECO:0007669"/>
    <property type="project" value="UniProtKB-UniRule"/>
</dbReference>
<dbReference type="SMART" id="SM00798">
    <property type="entry name" value="AICARFT_IMPCHas"/>
    <property type="match status" value="1"/>
</dbReference>
<dbReference type="NCBIfam" id="NF002049">
    <property type="entry name" value="PRK00881.1"/>
    <property type="match status" value="1"/>
</dbReference>
<protein>
    <recommendedName>
        <fullName evidence="10">Bifunctional purine biosynthesis protein PurH</fullName>
    </recommendedName>
    <domain>
        <recommendedName>
            <fullName evidence="10">Phosphoribosylaminoimidazolecarboxamide formyltransferase</fullName>
            <ecNumber evidence="10">2.1.2.3</ecNumber>
        </recommendedName>
        <alternativeName>
            <fullName evidence="10">AICAR transformylase</fullName>
        </alternativeName>
    </domain>
    <domain>
        <recommendedName>
            <fullName evidence="10">IMP cyclohydrolase</fullName>
            <ecNumber evidence="10">3.5.4.10</ecNumber>
        </recommendedName>
        <alternativeName>
            <fullName evidence="10">ATIC</fullName>
        </alternativeName>
        <alternativeName>
            <fullName evidence="10">IMP synthase</fullName>
        </alternativeName>
        <alternativeName>
            <fullName evidence="10">Inosinicase</fullName>
        </alternativeName>
    </domain>
</protein>
<evidence type="ECO:0000256" key="9">
    <source>
        <dbReference type="ARBA" id="ARBA00050687"/>
    </source>
</evidence>
<dbReference type="FunFam" id="3.40.140.20:FF:000001">
    <property type="entry name" value="Bifunctional purine biosynthesis protein PurH"/>
    <property type="match status" value="1"/>
</dbReference>
<dbReference type="GO" id="GO:0005829">
    <property type="term" value="C:cytosol"/>
    <property type="evidence" value="ECO:0007669"/>
    <property type="project" value="TreeGrafter"/>
</dbReference>
<dbReference type="PROSITE" id="PS51855">
    <property type="entry name" value="MGS"/>
    <property type="match status" value="1"/>
</dbReference>
<dbReference type="Pfam" id="PF01808">
    <property type="entry name" value="AICARFT_IMPCHas"/>
    <property type="match status" value="1"/>
</dbReference>
<dbReference type="GO" id="GO:0006189">
    <property type="term" value="P:'de novo' IMP biosynthetic process"/>
    <property type="evidence" value="ECO:0007669"/>
    <property type="project" value="UniProtKB-UniRule"/>
</dbReference>
<gene>
    <name evidence="10 11" type="primary">purH</name>
    <name evidence="11" type="ORF">GW15_0202510</name>
</gene>
<keyword evidence="4 10" id="KW-0808">Transferase</keyword>
<organism evidence="11 12">
    <name type="scientific">Xanthomonas axonopodis pv. vasculorum</name>
    <dbReference type="NCBI Taxonomy" id="325777"/>
    <lineage>
        <taxon>Bacteria</taxon>
        <taxon>Pseudomonadati</taxon>
        <taxon>Pseudomonadota</taxon>
        <taxon>Gammaproteobacteria</taxon>
        <taxon>Lysobacterales</taxon>
        <taxon>Lysobacteraceae</taxon>
        <taxon>Xanthomonas</taxon>
    </lineage>
</organism>
<keyword evidence="5 10" id="KW-0658">Purine biosynthesis</keyword>
<dbReference type="HOGENOM" id="CLU_016316_5_2_6"/>
<comment type="catalytic activity">
    <reaction evidence="9 10">
        <text>IMP + H2O = 5-formamido-1-(5-phospho-D-ribosyl)imidazole-4-carboxamide</text>
        <dbReference type="Rhea" id="RHEA:18445"/>
        <dbReference type="ChEBI" id="CHEBI:15377"/>
        <dbReference type="ChEBI" id="CHEBI:58053"/>
        <dbReference type="ChEBI" id="CHEBI:58467"/>
        <dbReference type="EC" id="3.5.4.10"/>
    </reaction>
</comment>
<dbReference type="PANTHER" id="PTHR11692">
    <property type="entry name" value="BIFUNCTIONAL PURINE BIOSYNTHESIS PROTEIN PURH"/>
    <property type="match status" value="1"/>
</dbReference>
<evidence type="ECO:0000256" key="7">
    <source>
        <dbReference type="ARBA" id="ARBA00023268"/>
    </source>
</evidence>
<comment type="pathway">
    <text evidence="1 10">Purine metabolism; IMP biosynthesis via de novo pathway; IMP from 5-formamido-1-(5-phospho-D-ribosyl)imidazole-4-carboxamide: step 1/1.</text>
</comment>
<dbReference type="InterPro" id="IPR011607">
    <property type="entry name" value="MGS-like_dom"/>
</dbReference>
<dbReference type="FunFam" id="3.40.50.1380:FF:000001">
    <property type="entry name" value="Bifunctional purine biosynthesis protein PurH"/>
    <property type="match status" value="1"/>
</dbReference>
<evidence type="ECO:0000256" key="8">
    <source>
        <dbReference type="ARBA" id="ARBA00050488"/>
    </source>
</evidence>
<keyword evidence="7 10" id="KW-0511">Multifunctional enzyme</keyword>
<accession>A0A098Q314</accession>